<accession>A0A5C6U2K2</accession>
<evidence type="ECO:0000256" key="1">
    <source>
        <dbReference type="ARBA" id="ARBA00006295"/>
    </source>
</evidence>
<dbReference type="GO" id="GO:0007059">
    <property type="term" value="P:chromosome segregation"/>
    <property type="evidence" value="ECO:0007669"/>
    <property type="project" value="TreeGrafter"/>
</dbReference>
<comment type="caution">
    <text evidence="4">The sequence shown here is derived from an EMBL/GenBank/DDBJ whole genome shotgun (WGS) entry which is preliminary data.</text>
</comment>
<evidence type="ECO:0000259" key="3">
    <source>
        <dbReference type="SMART" id="SM00470"/>
    </source>
</evidence>
<dbReference type="Gene3D" id="1.10.10.730">
    <property type="entry name" value="KorB DNA-binding domain"/>
    <property type="match status" value="1"/>
</dbReference>
<evidence type="ECO:0000313" key="5">
    <source>
        <dbReference type="Proteomes" id="UP000321832"/>
    </source>
</evidence>
<keyword evidence="5" id="KW-1185">Reference proteome</keyword>
<dbReference type="AlphaFoldDB" id="A0A5C6U2K2"/>
<gene>
    <name evidence="4" type="ORF">FSC37_18380</name>
</gene>
<dbReference type="Proteomes" id="UP000321832">
    <property type="component" value="Unassembled WGS sequence"/>
</dbReference>
<name>A0A5C6U2K2_9BURK</name>
<evidence type="ECO:0000313" key="4">
    <source>
        <dbReference type="EMBL" id="TXC67019.1"/>
    </source>
</evidence>
<reference evidence="4 5" key="1">
    <citation type="submission" date="2019-08" db="EMBL/GenBank/DDBJ databases">
        <authorList>
            <person name="Khan S.A."/>
            <person name="Jeon C.O."/>
            <person name="Jeong S.E."/>
        </authorList>
    </citation>
    <scope>NUCLEOTIDE SEQUENCE [LARGE SCALE GENOMIC DNA]</scope>
    <source>
        <strain evidence="5">IMCC1728</strain>
    </source>
</reference>
<dbReference type="Gene3D" id="6.10.250.140">
    <property type="match status" value="1"/>
</dbReference>
<dbReference type="GO" id="GO:0005694">
    <property type="term" value="C:chromosome"/>
    <property type="evidence" value="ECO:0007669"/>
    <property type="project" value="TreeGrafter"/>
</dbReference>
<dbReference type="InterPro" id="IPR050336">
    <property type="entry name" value="Chromosome_partition/occlusion"/>
</dbReference>
<dbReference type="GO" id="GO:0003677">
    <property type="term" value="F:DNA binding"/>
    <property type="evidence" value="ECO:0007669"/>
    <property type="project" value="InterPro"/>
</dbReference>
<feature type="domain" description="ParB-like N-terminal" evidence="3">
    <location>
        <begin position="9"/>
        <end position="98"/>
    </location>
</feature>
<dbReference type="EMBL" id="VOPW01000001">
    <property type="protein sequence ID" value="TXC67019.1"/>
    <property type="molecule type" value="Genomic_DNA"/>
</dbReference>
<feature type="compositionally biased region" description="Low complexity" evidence="2">
    <location>
        <begin position="208"/>
        <end position="222"/>
    </location>
</feature>
<dbReference type="SUPFAM" id="SSF110849">
    <property type="entry name" value="ParB/Sulfiredoxin"/>
    <property type="match status" value="1"/>
</dbReference>
<protein>
    <submittedName>
        <fullName evidence="4">ParB/RepB/Spo0J family partition protein</fullName>
    </submittedName>
</protein>
<comment type="similarity">
    <text evidence="1">Belongs to the ParB family.</text>
</comment>
<proteinExistence type="inferred from homology"/>
<dbReference type="NCBIfam" id="TIGR00180">
    <property type="entry name" value="parB_part"/>
    <property type="match status" value="1"/>
</dbReference>
<dbReference type="InterPro" id="IPR042075">
    <property type="entry name" value="KorB_DNA-db"/>
</dbReference>
<dbReference type="InterPro" id="IPR013741">
    <property type="entry name" value="KorB_domain"/>
</dbReference>
<dbReference type="InterPro" id="IPR004437">
    <property type="entry name" value="ParB/RepB/Spo0J"/>
</dbReference>
<dbReference type="InterPro" id="IPR003115">
    <property type="entry name" value="ParB_N"/>
</dbReference>
<dbReference type="InterPro" id="IPR036086">
    <property type="entry name" value="ParB/Sulfiredoxin_sf"/>
</dbReference>
<feature type="region of interest" description="Disordered" evidence="2">
    <location>
        <begin position="194"/>
        <end position="226"/>
    </location>
</feature>
<dbReference type="PANTHER" id="PTHR33375">
    <property type="entry name" value="CHROMOSOME-PARTITIONING PROTEIN PARB-RELATED"/>
    <property type="match status" value="1"/>
</dbReference>
<evidence type="ECO:0000256" key="2">
    <source>
        <dbReference type="SAM" id="MobiDB-lite"/>
    </source>
</evidence>
<dbReference type="Pfam" id="PF02195">
    <property type="entry name" value="ParB_N"/>
    <property type="match status" value="1"/>
</dbReference>
<sequence>MPTPTGEPLLIPLSALCEDPDNPRTEFPLTELQELAEDIRQHGILQPIVVQPADAEGRYRIHFGAKRFRAAGLAGLTRVPVTVRPTAADPYAQVAENQKRHGLSPLDLARFIRSRVDLGESNAMIAKRLGIDLTTVAHHLALLELPPPLEAALRTGRCAAPRTLYELNKVHAQRPEAVVKLLKSDAPITREAVAALRQPTRKPKTKKQTAPTSKAPATPAQPGELAKRADRLCTQLAAACSQLRGAGFDQVPDEQLAALRERVSGLKVLLEP</sequence>
<dbReference type="Pfam" id="PF08535">
    <property type="entry name" value="KorB"/>
    <property type="match status" value="1"/>
</dbReference>
<dbReference type="PANTHER" id="PTHR33375:SF1">
    <property type="entry name" value="CHROMOSOME-PARTITIONING PROTEIN PARB-RELATED"/>
    <property type="match status" value="1"/>
</dbReference>
<organism evidence="4 5">
    <name type="scientific">Piscinibacter aquaticus</name>
    <dbReference type="NCBI Taxonomy" id="392597"/>
    <lineage>
        <taxon>Bacteria</taxon>
        <taxon>Pseudomonadati</taxon>
        <taxon>Pseudomonadota</taxon>
        <taxon>Betaproteobacteria</taxon>
        <taxon>Burkholderiales</taxon>
        <taxon>Sphaerotilaceae</taxon>
        <taxon>Piscinibacter</taxon>
    </lineage>
</organism>
<dbReference type="SMART" id="SM00470">
    <property type="entry name" value="ParB"/>
    <property type="match status" value="1"/>
</dbReference>
<dbReference type="SUPFAM" id="SSF109709">
    <property type="entry name" value="KorB DNA-binding domain-like"/>
    <property type="match status" value="1"/>
</dbReference>
<dbReference type="Gene3D" id="3.90.1530.30">
    <property type="match status" value="1"/>
</dbReference>